<dbReference type="Gene3D" id="1.20.1050.10">
    <property type="match status" value="1"/>
</dbReference>
<dbReference type="AlphaFoldDB" id="A0A918KAW5"/>
<dbReference type="PANTHER" id="PTHR43968">
    <property type="match status" value="1"/>
</dbReference>
<dbReference type="InterPro" id="IPR050983">
    <property type="entry name" value="GST_Omega/HSP26"/>
</dbReference>
<evidence type="ECO:0000313" key="3">
    <source>
        <dbReference type="Proteomes" id="UP000600865"/>
    </source>
</evidence>
<sequence>MHPVLYSFRRCPYAMRARMALHTAGIDYEHREVLLRNKPQHMLDISPKGSVPVFIRDDGRVLDESLDIMRWALPGASIASEITRAIDGPFKHHLDRYKYASRYDETAKRGDIDLSHRGEAVAALKLLDHRLDSTAYLSGTELGPDDMASFPFVRQFAAVEPEWWFETRDVLNLQSWLTKCVQSDLFAAIMRKHPAWEPPT</sequence>
<gene>
    <name evidence="2" type="ORF">GCM10011309_02830</name>
</gene>
<proteinExistence type="predicted"/>
<dbReference type="EMBL" id="BMYV01000001">
    <property type="protein sequence ID" value="GGX57303.1"/>
    <property type="molecule type" value="Genomic_DNA"/>
</dbReference>
<dbReference type="Pfam" id="PF13417">
    <property type="entry name" value="GST_N_3"/>
    <property type="match status" value="1"/>
</dbReference>
<feature type="domain" description="GST N-terminal" evidence="1">
    <location>
        <begin position="1"/>
        <end position="80"/>
    </location>
</feature>
<dbReference type="SUPFAM" id="SSF47616">
    <property type="entry name" value="GST C-terminal domain-like"/>
    <property type="match status" value="1"/>
</dbReference>
<dbReference type="Proteomes" id="UP000600865">
    <property type="component" value="Unassembled WGS sequence"/>
</dbReference>
<evidence type="ECO:0000313" key="2">
    <source>
        <dbReference type="EMBL" id="GGX57303.1"/>
    </source>
</evidence>
<dbReference type="InterPro" id="IPR036249">
    <property type="entry name" value="Thioredoxin-like_sf"/>
</dbReference>
<reference evidence="2 3" key="1">
    <citation type="journal article" date="2014" name="Int. J. Syst. Evol. Microbiol.">
        <title>Complete genome sequence of Corynebacterium casei LMG S-19264T (=DSM 44701T), isolated from a smear-ripened cheese.</title>
        <authorList>
            <consortium name="US DOE Joint Genome Institute (JGI-PGF)"/>
            <person name="Walter F."/>
            <person name="Albersmeier A."/>
            <person name="Kalinowski J."/>
            <person name="Ruckert C."/>
        </authorList>
    </citation>
    <scope>NUCLEOTIDE SEQUENCE [LARGE SCALE GENOMIC DNA]</scope>
    <source>
        <strain evidence="2 3">KCTC 23968</strain>
    </source>
</reference>
<evidence type="ECO:0000259" key="1">
    <source>
        <dbReference type="PROSITE" id="PS50404"/>
    </source>
</evidence>
<dbReference type="RefSeq" id="WP_267905556.1">
    <property type="nucleotide sequence ID" value="NZ_BMYV01000001.1"/>
</dbReference>
<protein>
    <submittedName>
        <fullName evidence="2">Glutathione S-transferase</fullName>
    </submittedName>
</protein>
<accession>A0A918KAW5</accession>
<dbReference type="PROSITE" id="PS50404">
    <property type="entry name" value="GST_NTER"/>
    <property type="match status" value="1"/>
</dbReference>
<keyword evidence="3" id="KW-1185">Reference proteome</keyword>
<dbReference type="PANTHER" id="PTHR43968:SF6">
    <property type="entry name" value="GLUTATHIONE S-TRANSFERASE OMEGA"/>
    <property type="match status" value="1"/>
</dbReference>
<dbReference type="CDD" id="cd03060">
    <property type="entry name" value="GST_N_Omega_like"/>
    <property type="match status" value="1"/>
</dbReference>
<comment type="caution">
    <text evidence="2">The sequence shown here is derived from an EMBL/GenBank/DDBJ whole genome shotgun (WGS) entry which is preliminary data.</text>
</comment>
<dbReference type="PROSITE" id="PS51354">
    <property type="entry name" value="GLUTAREDOXIN_2"/>
    <property type="match status" value="1"/>
</dbReference>
<dbReference type="InterPro" id="IPR004045">
    <property type="entry name" value="Glutathione_S-Trfase_N"/>
</dbReference>
<name>A0A918KAW5_9PROT</name>
<dbReference type="GO" id="GO:0005737">
    <property type="term" value="C:cytoplasm"/>
    <property type="evidence" value="ECO:0007669"/>
    <property type="project" value="TreeGrafter"/>
</dbReference>
<dbReference type="Gene3D" id="3.40.30.10">
    <property type="entry name" value="Glutaredoxin"/>
    <property type="match status" value="1"/>
</dbReference>
<dbReference type="InterPro" id="IPR036282">
    <property type="entry name" value="Glutathione-S-Trfase_C_sf"/>
</dbReference>
<organism evidence="2 3">
    <name type="scientific">Litorimonas cladophorae</name>
    <dbReference type="NCBI Taxonomy" id="1220491"/>
    <lineage>
        <taxon>Bacteria</taxon>
        <taxon>Pseudomonadati</taxon>
        <taxon>Pseudomonadota</taxon>
        <taxon>Alphaproteobacteria</taxon>
        <taxon>Maricaulales</taxon>
        <taxon>Robiginitomaculaceae</taxon>
    </lineage>
</organism>
<dbReference type="SUPFAM" id="SSF52833">
    <property type="entry name" value="Thioredoxin-like"/>
    <property type="match status" value="1"/>
</dbReference>